<feature type="region of interest" description="Disordered" evidence="1">
    <location>
        <begin position="1"/>
        <end position="141"/>
    </location>
</feature>
<reference evidence="2" key="1">
    <citation type="journal article" date="2020" name="Stud. Mycol.">
        <title>101 Dothideomycetes genomes: a test case for predicting lifestyles and emergence of pathogens.</title>
        <authorList>
            <person name="Haridas S."/>
            <person name="Albert R."/>
            <person name="Binder M."/>
            <person name="Bloem J."/>
            <person name="Labutti K."/>
            <person name="Salamov A."/>
            <person name="Andreopoulos B."/>
            <person name="Baker S."/>
            <person name="Barry K."/>
            <person name="Bills G."/>
            <person name="Bluhm B."/>
            <person name="Cannon C."/>
            <person name="Castanera R."/>
            <person name="Culley D."/>
            <person name="Daum C."/>
            <person name="Ezra D."/>
            <person name="Gonzalez J."/>
            <person name="Henrissat B."/>
            <person name="Kuo A."/>
            <person name="Liang C."/>
            <person name="Lipzen A."/>
            <person name="Lutzoni F."/>
            <person name="Magnuson J."/>
            <person name="Mondo S."/>
            <person name="Nolan M."/>
            <person name="Ohm R."/>
            <person name="Pangilinan J."/>
            <person name="Park H.-J."/>
            <person name="Ramirez L."/>
            <person name="Alfaro M."/>
            <person name="Sun H."/>
            <person name="Tritt A."/>
            <person name="Yoshinaga Y."/>
            <person name="Zwiers L.-H."/>
            <person name="Turgeon B."/>
            <person name="Goodwin S."/>
            <person name="Spatafora J."/>
            <person name="Crous P."/>
            <person name="Grigoriev I."/>
        </authorList>
    </citation>
    <scope>NUCLEOTIDE SEQUENCE</scope>
    <source>
        <strain evidence="2">CBS 121167</strain>
    </source>
</reference>
<dbReference type="Proteomes" id="UP000799438">
    <property type="component" value="Unassembled WGS sequence"/>
</dbReference>
<protein>
    <submittedName>
        <fullName evidence="2">Uncharacterized protein</fullName>
    </submittedName>
</protein>
<evidence type="ECO:0000313" key="3">
    <source>
        <dbReference type="Proteomes" id="UP000799438"/>
    </source>
</evidence>
<dbReference type="GeneID" id="54304589"/>
<feature type="compositionally biased region" description="Basic residues" evidence="1">
    <location>
        <begin position="109"/>
        <end position="120"/>
    </location>
</feature>
<dbReference type="RefSeq" id="XP_033394960.1">
    <property type="nucleotide sequence ID" value="XM_033547082.1"/>
</dbReference>
<sequence length="192" mass="21025">MREDIHSSVVNSALHTSASDTPTHPWPRMECSSTAQHSTHASSRRLHHTTRNNPRASPNPPLILEYEPPQAHPCRAQAPAQPQNRVSTVLSSLSPTKRNETNKPQTAPARRHPRIRRRRQGAASPNGPNPLAPPHRGKTRLTTQIPTTTAKKRKKVCSHCYSSSGNAGVGGYLPTLLYRTYPTAGSPVRLPG</sequence>
<evidence type="ECO:0000313" key="2">
    <source>
        <dbReference type="EMBL" id="KAF2139247.1"/>
    </source>
</evidence>
<feature type="compositionally biased region" description="Low complexity" evidence="1">
    <location>
        <begin position="32"/>
        <end position="41"/>
    </location>
</feature>
<feature type="compositionally biased region" description="Polar residues" evidence="1">
    <location>
        <begin position="80"/>
        <end position="96"/>
    </location>
</feature>
<evidence type="ECO:0000256" key="1">
    <source>
        <dbReference type="SAM" id="MobiDB-lite"/>
    </source>
</evidence>
<accession>A0A6A6B8N2</accession>
<dbReference type="EMBL" id="ML995493">
    <property type="protein sequence ID" value="KAF2139247.1"/>
    <property type="molecule type" value="Genomic_DNA"/>
</dbReference>
<proteinExistence type="predicted"/>
<gene>
    <name evidence="2" type="ORF">K452DRAFT_74134</name>
</gene>
<dbReference type="AlphaFoldDB" id="A0A6A6B8N2"/>
<keyword evidence="3" id="KW-1185">Reference proteome</keyword>
<organism evidence="2 3">
    <name type="scientific">Aplosporella prunicola CBS 121167</name>
    <dbReference type="NCBI Taxonomy" id="1176127"/>
    <lineage>
        <taxon>Eukaryota</taxon>
        <taxon>Fungi</taxon>
        <taxon>Dikarya</taxon>
        <taxon>Ascomycota</taxon>
        <taxon>Pezizomycotina</taxon>
        <taxon>Dothideomycetes</taxon>
        <taxon>Dothideomycetes incertae sedis</taxon>
        <taxon>Botryosphaeriales</taxon>
        <taxon>Aplosporellaceae</taxon>
        <taxon>Aplosporella</taxon>
    </lineage>
</organism>
<name>A0A6A6B8N2_9PEZI</name>
<feature type="compositionally biased region" description="Polar residues" evidence="1">
    <location>
        <begin position="8"/>
        <end position="22"/>
    </location>
</feature>